<dbReference type="HAMAP" id="MF_03054">
    <property type="entry name" value="CTU2"/>
    <property type="match status" value="1"/>
</dbReference>
<dbReference type="GeneID" id="109692743"/>
<dbReference type="CTD" id="348180"/>
<dbReference type="UniPathway" id="UPA00988"/>
<reference evidence="5" key="1">
    <citation type="journal article" date="2017" name="G3 (Bethesda)">
        <title>De Novo Genome and Transcriptome Assembly of the Canadian Beaver (Castor canadensis).</title>
        <authorList>
            <person name="Lok S."/>
            <person name="Paton T.A."/>
            <person name="Wang Z."/>
            <person name="Kaur G."/>
            <person name="Walker S."/>
            <person name="Yuen R.K."/>
            <person name="Sung W.W."/>
            <person name="Whitney J."/>
            <person name="Buchanan J.A."/>
            <person name="Trost B."/>
            <person name="Singh N."/>
            <person name="Apresto B."/>
            <person name="Chen N."/>
            <person name="Coole M."/>
            <person name="Dawson T.J."/>
            <person name="Ho K.Y."/>
            <person name="Hu Z."/>
            <person name="Pullenayegum S."/>
            <person name="Samler K."/>
            <person name="Shipstone A."/>
            <person name="Tsoi F."/>
            <person name="Wang T."/>
            <person name="Pereira S.L."/>
            <person name="Rostami P."/>
            <person name="Ryan C.A."/>
            <person name="Tong A.H."/>
            <person name="Ng K."/>
            <person name="Sundaravadanam Y."/>
            <person name="Simpson J.T."/>
            <person name="Lim B.K."/>
            <person name="Engstrom M.D."/>
            <person name="Dutton C.J."/>
            <person name="Kerr K.C."/>
            <person name="Franke M."/>
            <person name="Rapley W."/>
            <person name="Wintle R.F."/>
            <person name="Scherer S.W."/>
        </authorList>
    </citation>
    <scope>NUCLEOTIDE SEQUENCE</scope>
    <source>
        <strain evidence="5">Ward</strain>
        <tissue evidence="5">Leukocyte</tissue>
    </source>
</reference>
<dbReference type="GO" id="GO:0016779">
    <property type="term" value="F:nucleotidyltransferase activity"/>
    <property type="evidence" value="ECO:0007669"/>
    <property type="project" value="UniProtKB-UniRule"/>
</dbReference>
<comment type="subcellular location">
    <subcellularLocation>
        <location evidence="3">Cytoplasm</location>
    </subcellularLocation>
</comment>
<evidence type="ECO:0000256" key="3">
    <source>
        <dbReference type="HAMAP-Rule" id="MF_03054"/>
    </source>
</evidence>
<dbReference type="InterPro" id="IPR014729">
    <property type="entry name" value="Rossmann-like_a/b/a_fold"/>
</dbReference>
<comment type="function">
    <text evidence="3">Plays a central role in 2-thiolation of mcm(5)S(2)U at tRNA wobble positions of tRNA(Lys), tRNA(Glu) and tRNA(Gln). May act by forming a heterodimer with CTU1/ATPBD3 that ligates sulfur from thiocarboxylated URM1 onto the uridine of tRNAs at wobble position.</text>
</comment>
<dbReference type="Pfam" id="PF10288">
    <property type="entry name" value="CTU2"/>
    <property type="match status" value="1"/>
</dbReference>
<dbReference type="SUPFAM" id="SSF52402">
    <property type="entry name" value="Adenine nucleotide alpha hydrolases-like"/>
    <property type="match status" value="1"/>
</dbReference>
<evidence type="ECO:0000256" key="1">
    <source>
        <dbReference type="ARBA" id="ARBA00022490"/>
    </source>
</evidence>
<organism evidence="5">
    <name type="scientific">Castor canadensis</name>
    <name type="common">American beaver</name>
    <dbReference type="NCBI Taxonomy" id="51338"/>
    <lineage>
        <taxon>Eukaryota</taxon>
        <taxon>Metazoa</taxon>
        <taxon>Chordata</taxon>
        <taxon>Craniata</taxon>
        <taxon>Vertebrata</taxon>
        <taxon>Euteleostomi</taxon>
        <taxon>Mammalia</taxon>
        <taxon>Eutheria</taxon>
        <taxon>Euarchontoglires</taxon>
        <taxon>Glires</taxon>
        <taxon>Rodentia</taxon>
        <taxon>Castorimorpha</taxon>
        <taxon>Castoridae</taxon>
        <taxon>Castor</taxon>
    </lineage>
</organism>
<protein>
    <recommendedName>
        <fullName evidence="3">Cytoplasmic tRNA 2-thiolation protein 2</fullName>
    </recommendedName>
</protein>
<dbReference type="AlphaFoldDB" id="A0A250YJC2"/>
<dbReference type="Gene3D" id="3.40.50.620">
    <property type="entry name" value="HUPs"/>
    <property type="match status" value="1"/>
</dbReference>
<evidence type="ECO:0000256" key="2">
    <source>
        <dbReference type="ARBA" id="ARBA00022694"/>
    </source>
</evidence>
<comment type="subunit">
    <text evidence="3">Component of a complex at least composed of URM1, CTU2/NCS2 and CTU1/ATPBD3.</text>
</comment>
<proteinExistence type="inferred from homology"/>
<keyword evidence="2 3" id="KW-0819">tRNA processing</keyword>
<dbReference type="EMBL" id="GFFW01001097">
    <property type="protein sequence ID" value="JAV43691.1"/>
    <property type="molecule type" value="Transcribed_RNA"/>
</dbReference>
<name>A0A250YJC2_CASCN</name>
<dbReference type="GO" id="GO:0016783">
    <property type="term" value="F:sulfurtransferase activity"/>
    <property type="evidence" value="ECO:0007669"/>
    <property type="project" value="TreeGrafter"/>
</dbReference>
<dbReference type="OrthoDB" id="25129at2759"/>
<dbReference type="InterPro" id="IPR019407">
    <property type="entry name" value="CTU2"/>
</dbReference>
<dbReference type="GO" id="GO:0032447">
    <property type="term" value="P:protein urmylation"/>
    <property type="evidence" value="ECO:0007669"/>
    <property type="project" value="UniProtKB-UniRule"/>
</dbReference>
<dbReference type="GO" id="GO:0002143">
    <property type="term" value="P:tRNA wobble position uridine thiolation"/>
    <property type="evidence" value="ECO:0007669"/>
    <property type="project" value="TreeGrafter"/>
</dbReference>
<accession>A0A250YJC2</accession>
<sequence>MCEVGEDYAGPAPGEPPSTPRPGREQKCVKCKEGPPVVVIRAGDAFCRDCFKALYVHKFRAMLGKNRLIFPGEKVLLAWSGGPSSSSMVWQVLEGLSQDSAKKLRFVPGVIFVDEGAACGQSPEDRAKTLAEVKLILQTVGFPWHVVALEEVFNLTPSVLRCSARESSGAKGAYKAAVDSFLQQQHNLGADSNISPAQGEEQLDLPQTQAPLGPAEFPTASQTEALSRLFDSAKTLTAKEELLQTLRTHLILHVARIHGYSKVMTGDSCTRLAIKLMTNLALGRGAFLAWDTGFSDERHGDVVIVRPMRDHTLKEVAFYNRLFAVPSVFTPAVDTKAPEKASIHRLMEAFILRLQTQFPSTVSTVYRTSEKLVKAPREGCAASLSGPHCLLCMCALDIDTNDSATAFGAQTSLRLSQTSQTEAGMAIPSCCTADKGQDQSCCRVACRREDPSASVSEQLCYGCRVTMKDLPSPDTLPPYILAEAQLRSQRAWVMQEIQEYLIEDSDNEADTAQS</sequence>
<dbReference type="PANTHER" id="PTHR20882:SF14">
    <property type="entry name" value="CYTOPLASMIC TRNA 2-THIOLATION PROTEIN 2"/>
    <property type="match status" value="1"/>
</dbReference>
<feature type="region of interest" description="Disordered" evidence="4">
    <location>
        <begin position="1"/>
        <end position="27"/>
    </location>
</feature>
<dbReference type="KEGG" id="ccan:109692743"/>
<evidence type="ECO:0000256" key="4">
    <source>
        <dbReference type="SAM" id="MobiDB-lite"/>
    </source>
</evidence>
<gene>
    <name evidence="3 5" type="primary">CTU2</name>
    <name evidence="3" type="synonym">NCS2</name>
</gene>
<keyword evidence="1 3" id="KW-0963">Cytoplasm</keyword>
<comment type="pathway">
    <text evidence="3">tRNA modification; 5-methoxycarbonylmethyl-2-thiouridine-tRNA biosynthesis.</text>
</comment>
<evidence type="ECO:0000313" key="5">
    <source>
        <dbReference type="EMBL" id="JAV43691.1"/>
    </source>
</evidence>
<dbReference type="GO" id="GO:0005829">
    <property type="term" value="C:cytosol"/>
    <property type="evidence" value="ECO:0007669"/>
    <property type="project" value="TreeGrafter"/>
</dbReference>
<dbReference type="PANTHER" id="PTHR20882">
    <property type="entry name" value="CYTOPLASMIC TRNA 2-THIOLATION PROTEIN 2"/>
    <property type="match status" value="1"/>
</dbReference>
<comment type="similarity">
    <text evidence="3">Belongs to the CTU2/NCS2 family.</text>
</comment>
<dbReference type="GO" id="GO:0000049">
    <property type="term" value="F:tRNA binding"/>
    <property type="evidence" value="ECO:0007669"/>
    <property type="project" value="InterPro"/>
</dbReference>